<proteinExistence type="predicted"/>
<gene>
    <name evidence="2" type="ORF">CMV30_06265</name>
</gene>
<dbReference type="EMBL" id="CP023344">
    <property type="protein sequence ID" value="ATC63589.1"/>
    <property type="molecule type" value="Genomic_DNA"/>
</dbReference>
<feature type="region of interest" description="Disordered" evidence="1">
    <location>
        <begin position="1"/>
        <end position="22"/>
    </location>
</feature>
<evidence type="ECO:0000313" key="3">
    <source>
        <dbReference type="Proteomes" id="UP000217265"/>
    </source>
</evidence>
<accession>A0A290Q4J1</accession>
<name>A0A290Q4J1_9BACT</name>
<evidence type="ECO:0000313" key="2">
    <source>
        <dbReference type="EMBL" id="ATC63589.1"/>
    </source>
</evidence>
<keyword evidence="3" id="KW-1185">Reference proteome</keyword>
<dbReference type="AlphaFoldDB" id="A0A290Q4J1"/>
<dbReference type="KEGG" id="vbh:CMV30_06265"/>
<evidence type="ECO:0000256" key="1">
    <source>
        <dbReference type="SAM" id="MobiDB-lite"/>
    </source>
</evidence>
<protein>
    <submittedName>
        <fullName evidence="2">Uncharacterized protein</fullName>
    </submittedName>
</protein>
<sequence length="190" mass="20782">MREPTPKFFSAHSGKPRTCQPTSAHTISVSADSLAGGHVKKIASDFRVVLPSARRRKTQNMNTLKRLTLAFLLTTGLSSTALLADPASAEHTDKADKKPRVSRVEKLNAELTLTEDQKTQIAAIHKEENAALKVISDDKALDRPAKMAKNKEIRAAHAAKIRALLTPDQQTKFDALAAKPSDKEKSDDKH</sequence>
<reference evidence="2 3" key="1">
    <citation type="submission" date="2017-09" db="EMBL/GenBank/DDBJ databases">
        <title>Complete genome sequence of Verrucomicrobial strain HZ-65, isolated from freshwater.</title>
        <authorList>
            <person name="Choi A."/>
        </authorList>
    </citation>
    <scope>NUCLEOTIDE SEQUENCE [LARGE SCALE GENOMIC DNA]</scope>
    <source>
        <strain evidence="2 3">HZ-65</strain>
    </source>
</reference>
<organism evidence="2 3">
    <name type="scientific">Nibricoccus aquaticus</name>
    <dbReference type="NCBI Taxonomy" id="2576891"/>
    <lineage>
        <taxon>Bacteria</taxon>
        <taxon>Pseudomonadati</taxon>
        <taxon>Verrucomicrobiota</taxon>
        <taxon>Opitutia</taxon>
        <taxon>Opitutales</taxon>
        <taxon>Opitutaceae</taxon>
        <taxon>Nibricoccus</taxon>
    </lineage>
</organism>
<dbReference type="Proteomes" id="UP000217265">
    <property type="component" value="Chromosome"/>
</dbReference>